<accession>A0A0H2X2R1</accession>
<sequence length="157" mass="17219">MAVTVTRATPVPNRRICCGWSDVTTLPHASAVVGARLRAMGCYRNSFVARKRAPTCCVPPSRMAVTITHTTPLPNRRICCGWSDVTTLPHASAVLGARLRAIGRYRDSFIARERAPTWCAPPSRMAVTITHTTHLCQTGESVVAGLMSRHSHTRRRS</sequence>
<organism evidence="1 2">
    <name type="scientific">Xanthomonas campestris pv. campestris (strain 8004)</name>
    <dbReference type="NCBI Taxonomy" id="314565"/>
    <lineage>
        <taxon>Bacteria</taxon>
        <taxon>Pseudomonadati</taxon>
        <taxon>Pseudomonadota</taxon>
        <taxon>Gammaproteobacteria</taxon>
        <taxon>Lysobacterales</taxon>
        <taxon>Lysobacteraceae</taxon>
        <taxon>Xanthomonas</taxon>
    </lineage>
</organism>
<dbReference type="AlphaFoldDB" id="A0A0H2X2R1"/>
<protein>
    <submittedName>
        <fullName evidence="1">Uncharacterized protein</fullName>
    </submittedName>
</protein>
<name>A0A0H2X2R1_XANC8</name>
<proteinExistence type="predicted"/>
<dbReference type="Proteomes" id="UP000000420">
    <property type="component" value="Chromosome"/>
</dbReference>
<dbReference type="KEGG" id="xcb:XC_0297"/>
<evidence type="ECO:0000313" key="1">
    <source>
        <dbReference type="EMBL" id="AAY47383.1"/>
    </source>
</evidence>
<dbReference type="EMBL" id="CP000050">
    <property type="protein sequence ID" value="AAY47383.1"/>
    <property type="molecule type" value="Genomic_DNA"/>
</dbReference>
<reference evidence="1 2" key="1">
    <citation type="journal article" date="2005" name="Genome Res.">
        <title>Comparative and functional genomic analyses of the pathogenicity of phytopathogen Xanthomonas campestris pv. campestris.</title>
        <authorList>
            <person name="Qian W."/>
            <person name="Jia Y."/>
            <person name="Ren S.X."/>
            <person name="He Y.Q."/>
            <person name="Feng J.X."/>
            <person name="Lu L.F."/>
            <person name="Sun Q."/>
            <person name="Ying G."/>
            <person name="Tang D.J."/>
            <person name="Tang H."/>
            <person name="Wu W."/>
            <person name="Hao P."/>
            <person name="Wang L."/>
            <person name="Jiang B.L."/>
            <person name="Zeng S."/>
            <person name="Gu W.Y."/>
            <person name="Lu G."/>
            <person name="Rong L."/>
            <person name="Tian Y."/>
            <person name="Yao Z."/>
            <person name="Fu G."/>
            <person name="Chen B."/>
            <person name="Fang R."/>
            <person name="Qiang B."/>
            <person name="Chen Z."/>
            <person name="Zhao G.P."/>
            <person name="Tang J.L."/>
            <person name="He C."/>
        </authorList>
    </citation>
    <scope>NUCLEOTIDE SEQUENCE [LARGE SCALE GENOMIC DNA]</scope>
    <source>
        <strain evidence="1 2">8004</strain>
    </source>
</reference>
<evidence type="ECO:0000313" key="2">
    <source>
        <dbReference type="Proteomes" id="UP000000420"/>
    </source>
</evidence>
<dbReference type="HOGENOM" id="CLU_141696_0_0_6"/>
<gene>
    <name evidence="1" type="ordered locus">XC_0297</name>
</gene>